<dbReference type="OMA" id="MHRIWEY"/>
<reference evidence="3" key="1">
    <citation type="journal article" date="2010" name="Genome Res.">
        <title>Population genomic sequencing of Coccidioides fungi reveals recent hybridization and transposon control.</title>
        <authorList>
            <person name="Neafsey D.E."/>
            <person name="Barker B.M."/>
            <person name="Sharpton T.J."/>
            <person name="Stajich J.E."/>
            <person name="Park D.J."/>
            <person name="Whiston E."/>
            <person name="Hung C.-Y."/>
            <person name="McMahan C."/>
            <person name="White J."/>
            <person name="Sykes S."/>
            <person name="Heiman D."/>
            <person name="Young S."/>
            <person name="Zeng Q."/>
            <person name="Abouelleil A."/>
            <person name="Aftuck L."/>
            <person name="Bessette D."/>
            <person name="Brown A."/>
            <person name="FitzGerald M."/>
            <person name="Lui A."/>
            <person name="Macdonald J.P."/>
            <person name="Priest M."/>
            <person name="Orbach M.J."/>
            <person name="Galgiani J.N."/>
            <person name="Kirkland T.N."/>
            <person name="Cole G.T."/>
            <person name="Birren B.W."/>
            <person name="Henn M.R."/>
            <person name="Taylor J.W."/>
            <person name="Rounsley S.D."/>
        </authorList>
    </citation>
    <scope>NUCLEOTIDE SEQUENCE [LARGE SCALE GENOMIC DNA]</scope>
    <source>
        <strain evidence="3">RMSCC 757 / Silveira</strain>
    </source>
</reference>
<feature type="region of interest" description="Disordered" evidence="1">
    <location>
        <begin position="1"/>
        <end position="83"/>
    </location>
</feature>
<dbReference type="VEuPathDB" id="FungiDB:D8B26_003749"/>
<dbReference type="HOGENOM" id="CLU_437422_0_0_1"/>
<dbReference type="AlphaFoldDB" id="E9D8Q7"/>
<feature type="compositionally biased region" description="Basic and acidic residues" evidence="1">
    <location>
        <begin position="31"/>
        <end position="41"/>
    </location>
</feature>
<gene>
    <name evidence="2" type="ORF">CPSG_06209</name>
</gene>
<name>E9D8Q7_COCPS</name>
<reference evidence="3" key="2">
    <citation type="submission" date="2010-03" db="EMBL/GenBank/DDBJ databases">
        <title>The genome sequence of Coccidioides posadasii strain Silveira.</title>
        <authorList>
            <consortium name="The Broad Institute Genome Sequencing Center for Infectious Disease"/>
            <person name="Neafsey D."/>
            <person name="Orbach M."/>
            <person name="Henn M.R."/>
            <person name="Cole G.T."/>
            <person name="Galgiani J."/>
            <person name="Gardner M.J."/>
            <person name="Kirkland T.N."/>
            <person name="Taylor J.W."/>
            <person name="Young S.K."/>
            <person name="Zeng Q."/>
            <person name="Koehrsen M."/>
            <person name="Alvarado L."/>
            <person name="Berlin A."/>
            <person name="Borenstein D."/>
            <person name="Chapman S.B."/>
            <person name="Chen Z."/>
            <person name="Engels R."/>
            <person name="Freedman E."/>
            <person name="Gellesch M."/>
            <person name="Goldberg J."/>
            <person name="Griggs A."/>
            <person name="Gujja S."/>
            <person name="Heilman E."/>
            <person name="Heiman D."/>
            <person name="Howarth C."/>
            <person name="Jen D."/>
            <person name="Larson L."/>
            <person name="Mehta T."/>
            <person name="Neiman D."/>
            <person name="Park D."/>
            <person name="Pearson M."/>
            <person name="Richards J."/>
            <person name="Roberts A."/>
            <person name="Saif S."/>
            <person name="Shea T."/>
            <person name="Shenoy N."/>
            <person name="Sisk P."/>
            <person name="Stolte C."/>
            <person name="Sykes S."/>
            <person name="Walk T."/>
            <person name="White J."/>
            <person name="Yandava C."/>
            <person name="Haas B."/>
            <person name="Nusbaum C."/>
            <person name="Birren B."/>
        </authorList>
    </citation>
    <scope>NUCLEOTIDE SEQUENCE [LARGE SCALE GENOMIC DNA]</scope>
    <source>
        <strain evidence="3">RMSCC 757 / Silveira</strain>
    </source>
</reference>
<dbReference type="Proteomes" id="UP000002497">
    <property type="component" value="Unassembled WGS sequence"/>
</dbReference>
<dbReference type="OrthoDB" id="5329403at2759"/>
<evidence type="ECO:0000313" key="2">
    <source>
        <dbReference type="EMBL" id="EFW16941.1"/>
    </source>
</evidence>
<dbReference type="eggNOG" id="ENOG502SGJJ">
    <property type="taxonomic scope" value="Eukaryota"/>
</dbReference>
<evidence type="ECO:0000313" key="3">
    <source>
        <dbReference type="Proteomes" id="UP000002497"/>
    </source>
</evidence>
<protein>
    <submittedName>
        <fullName evidence="2">Uncharacterized protein</fullName>
    </submittedName>
</protein>
<proteinExistence type="predicted"/>
<accession>E9D8Q7</accession>
<feature type="compositionally biased region" description="Low complexity" evidence="1">
    <location>
        <begin position="1"/>
        <end position="14"/>
    </location>
</feature>
<organism evidence="3">
    <name type="scientific">Coccidioides posadasii (strain RMSCC 757 / Silveira)</name>
    <name type="common">Valley fever fungus</name>
    <dbReference type="NCBI Taxonomy" id="443226"/>
    <lineage>
        <taxon>Eukaryota</taxon>
        <taxon>Fungi</taxon>
        <taxon>Dikarya</taxon>
        <taxon>Ascomycota</taxon>
        <taxon>Pezizomycotina</taxon>
        <taxon>Eurotiomycetes</taxon>
        <taxon>Eurotiomycetidae</taxon>
        <taxon>Onygenales</taxon>
        <taxon>Onygenaceae</taxon>
        <taxon>Coccidioides</taxon>
    </lineage>
</organism>
<keyword evidence="3" id="KW-1185">Reference proteome</keyword>
<feature type="compositionally biased region" description="Polar residues" evidence="1">
    <location>
        <begin position="70"/>
        <end position="83"/>
    </location>
</feature>
<dbReference type="EMBL" id="GL636495">
    <property type="protein sequence ID" value="EFW16941.1"/>
    <property type="molecule type" value="Genomic_DNA"/>
</dbReference>
<sequence>MSSTESTVTVTVRSAQPSPTLQAMEPTADQGKGRDDCERTTFRKNGIVFGHHSDSSTETAVPPGPAPPATQQDKANGQNSDTQPLIPHAEGCYLGYDPPGPQGFLNGGYYEAQRTYPMQSTPYHPDGCAGPHTVTGQGYYWGAAQYQNSVTAPSPVEVGFHTNNLDAYGLLAEFHQSQQARLREPNHSAGPYSNGALAGITEPFRSDMQPCAAGPMHRIWEYGHQGHMETREPPPVKEMINHFLNLFVSGERTDYCLNLMPTKDGIRPQLLGAHSVVMCRNKHLNALIKKIEAGEHPKIINLTAERGFADTNGFYVALQNLYGAVPMTEQQCKESYPGSAGQMKFALSYLSSGAFLADRDIVHGAIDLIKGALSWDNVETLVHFGLVPGQYLIACNEEYARDSDSNFQSESSDDESVDTRTNFRIDDTYRAPRPDNPFLSAKTLNNEMVKIWAPRLLRWALRFMTVDSAAARFEFDAGARPTVTPDRLGWTQDEDHTTAEMEGRIKSSMDKNRAMSALLITLPYRYLKYTFRLMREWGLLSAKLAREVVAERELRCKSMKQKLELNSKDEKGLSRRSRGPLGWEEFVVEENENITVSRIWKGIGTAASAVKGPRSAEPGRPNGKM</sequence>
<evidence type="ECO:0000256" key="1">
    <source>
        <dbReference type="SAM" id="MobiDB-lite"/>
    </source>
</evidence>
<dbReference type="VEuPathDB" id="FungiDB:CPSG_06209"/>